<gene>
    <name evidence="2" type="ORF">Q4T40_09575</name>
</gene>
<evidence type="ECO:0000313" key="3">
    <source>
        <dbReference type="Proteomes" id="UP001254848"/>
    </source>
</evidence>
<proteinExistence type="predicted"/>
<dbReference type="RefSeq" id="WP_413780000.1">
    <property type="nucleotide sequence ID" value="NZ_JAUOZS010000001.1"/>
</dbReference>
<dbReference type="PANTHER" id="PTHR39341:SF1">
    <property type="entry name" value="DUF1858 DOMAIN-CONTAINING PROTEIN"/>
    <property type="match status" value="1"/>
</dbReference>
<organism evidence="2 3">
    <name type="scientific">Anaeroselena agilis</name>
    <dbReference type="NCBI Taxonomy" id="3063788"/>
    <lineage>
        <taxon>Bacteria</taxon>
        <taxon>Bacillati</taxon>
        <taxon>Bacillota</taxon>
        <taxon>Negativicutes</taxon>
        <taxon>Acetonemataceae</taxon>
        <taxon>Anaeroselena</taxon>
    </lineage>
</organism>
<evidence type="ECO:0000259" key="1">
    <source>
        <dbReference type="Pfam" id="PF08984"/>
    </source>
</evidence>
<reference evidence="2 3" key="1">
    <citation type="submission" date="2023-07" db="EMBL/GenBank/DDBJ databases">
        <title>The novel representative of Negativicutes class, Anaeroselena agilis gen. nov. sp. nov.</title>
        <authorList>
            <person name="Prokofeva M.I."/>
            <person name="Elcheninov A.G."/>
            <person name="Klyukina A."/>
            <person name="Kublanov I.V."/>
            <person name="Frolov E.N."/>
            <person name="Podosokorskaya O.A."/>
        </authorList>
    </citation>
    <scope>NUCLEOTIDE SEQUENCE [LARGE SCALE GENOMIC DNA]</scope>
    <source>
        <strain evidence="2 3">4137-cl</strain>
    </source>
</reference>
<keyword evidence="3" id="KW-1185">Reference proteome</keyword>
<dbReference type="PANTHER" id="PTHR39341">
    <property type="entry name" value="BSL7085 PROTEIN"/>
    <property type="match status" value="1"/>
</dbReference>
<sequence length="64" mass="6821">MITKETPIGEVLRRCPAAREVFARHGLGCIGCMGAANETVAGGARMHEVDVEKLLAELNKAAQE</sequence>
<evidence type="ECO:0000313" key="2">
    <source>
        <dbReference type="EMBL" id="MDT8901489.1"/>
    </source>
</evidence>
<dbReference type="Pfam" id="PF08984">
    <property type="entry name" value="DUF1858"/>
    <property type="match status" value="1"/>
</dbReference>
<protein>
    <submittedName>
        <fullName evidence="2">DUF1858 domain-containing protein</fullName>
    </submittedName>
</protein>
<dbReference type="SUPFAM" id="SSF140683">
    <property type="entry name" value="SP0561-like"/>
    <property type="match status" value="1"/>
</dbReference>
<comment type="caution">
    <text evidence="2">The sequence shown here is derived from an EMBL/GenBank/DDBJ whole genome shotgun (WGS) entry which is preliminary data.</text>
</comment>
<dbReference type="Gene3D" id="1.10.3910.10">
    <property type="entry name" value="SP0561-like"/>
    <property type="match status" value="1"/>
</dbReference>
<dbReference type="InterPro" id="IPR015077">
    <property type="entry name" value="DUF1858"/>
</dbReference>
<name>A0ABU3NXE8_9FIRM</name>
<dbReference type="NCBIfam" id="TIGR03980">
    <property type="entry name" value="prismane_assoc"/>
    <property type="match status" value="1"/>
</dbReference>
<feature type="domain" description="DUF1858" evidence="1">
    <location>
        <begin position="2"/>
        <end position="55"/>
    </location>
</feature>
<dbReference type="EMBL" id="JAUOZS010000001">
    <property type="protein sequence ID" value="MDT8901489.1"/>
    <property type="molecule type" value="Genomic_DNA"/>
</dbReference>
<accession>A0ABU3NXE8</accession>
<dbReference type="InterPro" id="IPR023883">
    <property type="entry name" value="CHP03980_redox-disulphide"/>
</dbReference>
<dbReference type="InterPro" id="IPR038062">
    <property type="entry name" value="ScdA-like_N_sf"/>
</dbReference>
<dbReference type="Proteomes" id="UP001254848">
    <property type="component" value="Unassembled WGS sequence"/>
</dbReference>